<evidence type="ECO:0000256" key="1">
    <source>
        <dbReference type="SAM" id="Coils"/>
    </source>
</evidence>
<dbReference type="OrthoDB" id="5381491at2"/>
<evidence type="ECO:0000313" key="6">
    <source>
        <dbReference type="Proteomes" id="UP000308713"/>
    </source>
</evidence>
<dbReference type="AlphaFoldDB" id="A0A5C4SSI4"/>
<feature type="chain" id="PRO_5022931276" evidence="3">
    <location>
        <begin position="22"/>
        <end position="272"/>
    </location>
</feature>
<name>A0A5C4SSI4_9FLAO</name>
<keyword evidence="2" id="KW-1133">Transmembrane helix</keyword>
<keyword evidence="2" id="KW-0472">Membrane</keyword>
<keyword evidence="2" id="KW-0812">Transmembrane</keyword>
<evidence type="ECO:0000256" key="3">
    <source>
        <dbReference type="SAM" id="SignalP"/>
    </source>
</evidence>
<comment type="caution">
    <text evidence="5">The sequence shown here is derived from an EMBL/GenBank/DDBJ whole genome shotgun (WGS) entry which is preliminary data.</text>
</comment>
<accession>A0A5C4SSI4</accession>
<keyword evidence="3" id="KW-0732">Signal</keyword>
<keyword evidence="6" id="KW-1185">Reference proteome</keyword>
<keyword evidence="1" id="KW-0175">Coiled coil</keyword>
<sequence length="272" mass="31696">MKLLLSYVLIAFLPLMCSKSASENYKSEAYLENEVINIAEEASEVSVAKPSEAKNSSPKIIKEGFLRFETQDLDKTFSQISNSLTAYKGYIQNDYTNKSYNRISRHLIVRIPTEQFQNTVDAISKDVTYFDSKRISTKDVTEEFIDLEARLKTKKTLEKRYLELLDKAKTVEDVLNIERELSKIREEIEAKEGRIKYLQNKVSFSTLDIEFYKYTDEAPVTLSYGSKMWNALKSGFNGISLFFLGLLHIWPFILILAFSIFFFRKWLKKRKK</sequence>
<dbReference type="Proteomes" id="UP000308713">
    <property type="component" value="Unassembled WGS sequence"/>
</dbReference>
<protein>
    <submittedName>
        <fullName evidence="5">DUF4349 domain-containing protein</fullName>
    </submittedName>
</protein>
<evidence type="ECO:0000313" key="5">
    <source>
        <dbReference type="EMBL" id="TNJ47088.1"/>
    </source>
</evidence>
<dbReference type="Pfam" id="PF14257">
    <property type="entry name" value="DUF4349"/>
    <property type="match status" value="1"/>
</dbReference>
<feature type="signal peptide" evidence="3">
    <location>
        <begin position="1"/>
        <end position="21"/>
    </location>
</feature>
<dbReference type="EMBL" id="VDCS01000001">
    <property type="protein sequence ID" value="TNJ47088.1"/>
    <property type="molecule type" value="Genomic_DNA"/>
</dbReference>
<feature type="transmembrane region" description="Helical" evidence="2">
    <location>
        <begin position="241"/>
        <end position="263"/>
    </location>
</feature>
<feature type="coiled-coil region" evidence="1">
    <location>
        <begin position="154"/>
        <end position="201"/>
    </location>
</feature>
<reference evidence="5 6" key="1">
    <citation type="submission" date="2019-05" db="EMBL/GenBank/DDBJ databases">
        <title>Tamlana fucoidanivorans sp. nov., isolated from the surface of algae collected from Fujian province in China.</title>
        <authorList>
            <person name="Li J."/>
        </authorList>
    </citation>
    <scope>NUCLEOTIDE SEQUENCE [LARGE SCALE GENOMIC DNA]</scope>
    <source>
        <strain evidence="5 6">CW2-9</strain>
    </source>
</reference>
<dbReference type="InterPro" id="IPR025645">
    <property type="entry name" value="DUF4349"/>
</dbReference>
<feature type="domain" description="DUF4349" evidence="4">
    <location>
        <begin position="59"/>
        <end position="261"/>
    </location>
</feature>
<dbReference type="RefSeq" id="WP_139694550.1">
    <property type="nucleotide sequence ID" value="NZ_CP074074.1"/>
</dbReference>
<organism evidence="5 6">
    <name type="scientific">Allotamlana fucoidanivorans</name>
    <dbReference type="NCBI Taxonomy" id="2583814"/>
    <lineage>
        <taxon>Bacteria</taxon>
        <taxon>Pseudomonadati</taxon>
        <taxon>Bacteroidota</taxon>
        <taxon>Flavobacteriia</taxon>
        <taxon>Flavobacteriales</taxon>
        <taxon>Flavobacteriaceae</taxon>
        <taxon>Allotamlana</taxon>
    </lineage>
</organism>
<evidence type="ECO:0000256" key="2">
    <source>
        <dbReference type="SAM" id="Phobius"/>
    </source>
</evidence>
<proteinExistence type="predicted"/>
<evidence type="ECO:0000259" key="4">
    <source>
        <dbReference type="Pfam" id="PF14257"/>
    </source>
</evidence>
<gene>
    <name evidence="5" type="ORF">FGF67_00780</name>
</gene>